<dbReference type="EMBL" id="ATCF01000015">
    <property type="protein sequence ID" value="EPD99533.1"/>
    <property type="molecule type" value="Genomic_DNA"/>
</dbReference>
<dbReference type="Gene3D" id="3.40.50.300">
    <property type="entry name" value="P-loop containing nucleotide triphosphate hydrolases"/>
    <property type="match status" value="1"/>
</dbReference>
<dbReference type="InterPro" id="IPR050166">
    <property type="entry name" value="ABC_transporter_ATP-bind"/>
</dbReference>
<dbReference type="PANTHER" id="PTHR42788:SF13">
    <property type="entry name" value="ALIPHATIC SULFONATES IMPORT ATP-BINDING PROTEIN SSUB"/>
    <property type="match status" value="1"/>
</dbReference>
<dbReference type="HOGENOM" id="CLU_000604_1_22_4"/>
<protein>
    <recommendedName>
        <fullName evidence="6">ABC transporter domain-containing protein</fullName>
    </recommendedName>
</protein>
<keyword evidence="2" id="KW-0813">Transport</keyword>
<dbReference type="SUPFAM" id="SSF52540">
    <property type="entry name" value="P-loop containing nucleoside triphosphate hydrolases"/>
    <property type="match status" value="1"/>
</dbReference>
<reference evidence="7 8" key="1">
    <citation type="submission" date="2013-04" db="EMBL/GenBank/DDBJ databases">
        <title>The Genome Sequence of Sutterella wadsworthensis HGA0223.</title>
        <authorList>
            <consortium name="The Broad Institute Genomics Platform"/>
            <person name="Earl A."/>
            <person name="Ward D."/>
            <person name="Feldgarden M."/>
            <person name="Gevers D."/>
            <person name="Schmidt T.M."/>
            <person name="Dover J."/>
            <person name="Dai D."/>
            <person name="Walker B."/>
            <person name="Young S."/>
            <person name="Zeng Q."/>
            <person name="Gargeya S."/>
            <person name="Fitzgerald M."/>
            <person name="Haas B."/>
            <person name="Abouelleil A."/>
            <person name="Allen A.W."/>
            <person name="Alvarado L."/>
            <person name="Arachchi H.M."/>
            <person name="Berlin A.M."/>
            <person name="Chapman S.B."/>
            <person name="Gainer-Dewar J."/>
            <person name="Goldberg J."/>
            <person name="Griggs A."/>
            <person name="Gujja S."/>
            <person name="Hansen M."/>
            <person name="Howarth C."/>
            <person name="Imamovic A."/>
            <person name="Ireland A."/>
            <person name="Larimer J."/>
            <person name="McCowan C."/>
            <person name="Murphy C."/>
            <person name="Pearson M."/>
            <person name="Poon T.W."/>
            <person name="Priest M."/>
            <person name="Roberts A."/>
            <person name="Saif S."/>
            <person name="Shea T."/>
            <person name="Sisk P."/>
            <person name="Sykes S."/>
            <person name="Wortman J."/>
            <person name="Nusbaum C."/>
            <person name="Birren B."/>
        </authorList>
    </citation>
    <scope>NUCLEOTIDE SEQUENCE [LARGE SCALE GENOMIC DNA]</scope>
    <source>
        <strain evidence="7 8">HGA0223</strain>
    </source>
</reference>
<dbReference type="PROSITE" id="PS50893">
    <property type="entry name" value="ABC_TRANSPORTER_2"/>
    <property type="match status" value="1"/>
</dbReference>
<sequence>MTIAPEARTCAAELNVKDLAIGHNGKTLLKHLTFSVPAGSSLAIVGESGCGKSTLLTTLAGLLPALGGELSWRDAQGSVLKHPNSSFVWQQLGLLPWKTVQKNLTLPLLLSQHKIPAADCADRAAAMIEELGLSGLENRWPATLSGGQRQRLALGRALIAQPAVLFMDEPFSALDALRRERLQDFLAGMRRRRPTTMIFVTHDIGEAAFLASDILLLGAGPSRLLEHYANPAWRSSEQCADRDSPEFVESVYHIHNVLRQCAAHNAASCDPAGSAA</sequence>
<gene>
    <name evidence="7" type="ORF">HMPREF1476_00989</name>
</gene>
<comment type="similarity">
    <text evidence="1">Belongs to the ABC transporter superfamily.</text>
</comment>
<organism evidence="7 8">
    <name type="scientific">Sutterella wadsworthensis HGA0223</name>
    <dbReference type="NCBI Taxonomy" id="1203554"/>
    <lineage>
        <taxon>Bacteria</taxon>
        <taxon>Pseudomonadati</taxon>
        <taxon>Pseudomonadota</taxon>
        <taxon>Betaproteobacteria</taxon>
        <taxon>Burkholderiales</taxon>
        <taxon>Sutterellaceae</taxon>
        <taxon>Sutterella</taxon>
    </lineage>
</organism>
<dbReference type="SMART" id="SM00382">
    <property type="entry name" value="AAA"/>
    <property type="match status" value="1"/>
</dbReference>
<dbReference type="InterPro" id="IPR003439">
    <property type="entry name" value="ABC_transporter-like_ATP-bd"/>
</dbReference>
<dbReference type="RefSeq" id="WP_016474299.1">
    <property type="nucleotide sequence ID" value="NZ_KE150480.1"/>
</dbReference>
<dbReference type="AlphaFoldDB" id="S3BDZ7"/>
<dbReference type="STRING" id="1203554.HMPREF1476_00989"/>
<accession>S3BDZ7</accession>
<dbReference type="InterPro" id="IPR017871">
    <property type="entry name" value="ABC_transporter-like_CS"/>
</dbReference>
<evidence type="ECO:0000313" key="7">
    <source>
        <dbReference type="EMBL" id="EPD99533.1"/>
    </source>
</evidence>
<keyword evidence="5" id="KW-0067">ATP-binding</keyword>
<evidence type="ECO:0000256" key="3">
    <source>
        <dbReference type="ARBA" id="ARBA00022475"/>
    </source>
</evidence>
<dbReference type="PATRIC" id="fig|1203554.3.peg.1012"/>
<dbReference type="Proteomes" id="UP000014400">
    <property type="component" value="Unassembled WGS sequence"/>
</dbReference>
<dbReference type="GO" id="GO:0005524">
    <property type="term" value="F:ATP binding"/>
    <property type="evidence" value="ECO:0007669"/>
    <property type="project" value="UniProtKB-KW"/>
</dbReference>
<keyword evidence="8" id="KW-1185">Reference proteome</keyword>
<dbReference type="GO" id="GO:0016887">
    <property type="term" value="F:ATP hydrolysis activity"/>
    <property type="evidence" value="ECO:0007669"/>
    <property type="project" value="InterPro"/>
</dbReference>
<evidence type="ECO:0000256" key="5">
    <source>
        <dbReference type="ARBA" id="ARBA00022840"/>
    </source>
</evidence>
<proteinExistence type="inferred from homology"/>
<comment type="caution">
    <text evidence="7">The sequence shown here is derived from an EMBL/GenBank/DDBJ whole genome shotgun (WGS) entry which is preliminary data.</text>
</comment>
<evidence type="ECO:0000259" key="6">
    <source>
        <dbReference type="PROSITE" id="PS50893"/>
    </source>
</evidence>
<evidence type="ECO:0000256" key="1">
    <source>
        <dbReference type="ARBA" id="ARBA00005417"/>
    </source>
</evidence>
<dbReference type="eggNOG" id="COG1116">
    <property type="taxonomic scope" value="Bacteria"/>
</dbReference>
<evidence type="ECO:0000313" key="8">
    <source>
        <dbReference type="Proteomes" id="UP000014400"/>
    </source>
</evidence>
<evidence type="ECO:0000256" key="2">
    <source>
        <dbReference type="ARBA" id="ARBA00022448"/>
    </source>
</evidence>
<dbReference type="PANTHER" id="PTHR42788">
    <property type="entry name" value="TAURINE IMPORT ATP-BINDING PROTEIN-RELATED"/>
    <property type="match status" value="1"/>
</dbReference>
<dbReference type="InterPro" id="IPR003593">
    <property type="entry name" value="AAA+_ATPase"/>
</dbReference>
<name>S3BDZ7_9BURK</name>
<keyword evidence="3" id="KW-0472">Membrane</keyword>
<dbReference type="InterPro" id="IPR027417">
    <property type="entry name" value="P-loop_NTPase"/>
</dbReference>
<evidence type="ECO:0000256" key="4">
    <source>
        <dbReference type="ARBA" id="ARBA00022741"/>
    </source>
</evidence>
<dbReference type="Pfam" id="PF00005">
    <property type="entry name" value="ABC_tran"/>
    <property type="match status" value="1"/>
</dbReference>
<dbReference type="PROSITE" id="PS00211">
    <property type="entry name" value="ABC_TRANSPORTER_1"/>
    <property type="match status" value="1"/>
</dbReference>
<keyword evidence="4" id="KW-0547">Nucleotide-binding</keyword>
<keyword evidence="3" id="KW-1003">Cell membrane</keyword>
<feature type="domain" description="ABC transporter" evidence="6">
    <location>
        <begin position="14"/>
        <end position="244"/>
    </location>
</feature>